<dbReference type="AlphaFoldDB" id="A0AAU9K3H0"/>
<accession>A0AAU9K3H0</accession>
<name>A0AAU9K3H0_9CILI</name>
<sequence length="327" mass="38858">MWPNPIKIAESQIRKLKSPPRVQKRSNSISNDKMRQQDDGERYFTSHKAELEYLKEFAKRKKIKFNWKEIQKTKPNRNSLNYEDYPTENSEDSDIDFINFNRKRNSKAYGKGMYWNKEDFCNFDGVDQKRLTTADLESLKEKYLKLRKSKNGNVSFDSWIEEYTKSNNIKLPSHRKNYSVDNELENAESKHRKQPQNKLHWTLRLSKAKYQTKFKRKNADSPPVAPISYGSETMFVYLLGDDNSNSNSIDEINKEETQPLTEGPEIIKSIKNPQYSPSKDYYKKIKQNFSPNSSFNKFLSIEREKDYFSYKQIRDFPKVRLSKLIKK</sequence>
<dbReference type="EMBL" id="CAJZBQ010000055">
    <property type="protein sequence ID" value="CAG9332781.1"/>
    <property type="molecule type" value="Genomic_DNA"/>
</dbReference>
<evidence type="ECO:0000313" key="3">
    <source>
        <dbReference type="Proteomes" id="UP001162131"/>
    </source>
</evidence>
<organism evidence="2 3">
    <name type="scientific">Blepharisma stoltei</name>
    <dbReference type="NCBI Taxonomy" id="1481888"/>
    <lineage>
        <taxon>Eukaryota</taxon>
        <taxon>Sar</taxon>
        <taxon>Alveolata</taxon>
        <taxon>Ciliophora</taxon>
        <taxon>Postciliodesmatophora</taxon>
        <taxon>Heterotrichea</taxon>
        <taxon>Heterotrichida</taxon>
        <taxon>Blepharismidae</taxon>
        <taxon>Blepharisma</taxon>
    </lineage>
</organism>
<proteinExistence type="predicted"/>
<evidence type="ECO:0000256" key="1">
    <source>
        <dbReference type="SAM" id="MobiDB-lite"/>
    </source>
</evidence>
<feature type="region of interest" description="Disordered" evidence="1">
    <location>
        <begin position="1"/>
        <end position="39"/>
    </location>
</feature>
<evidence type="ECO:0000313" key="2">
    <source>
        <dbReference type="EMBL" id="CAG9332781.1"/>
    </source>
</evidence>
<protein>
    <submittedName>
        <fullName evidence="2">Uncharacterized protein</fullName>
    </submittedName>
</protein>
<comment type="caution">
    <text evidence="2">The sequence shown here is derived from an EMBL/GenBank/DDBJ whole genome shotgun (WGS) entry which is preliminary data.</text>
</comment>
<feature type="compositionally biased region" description="Basic residues" evidence="1">
    <location>
        <begin position="14"/>
        <end position="24"/>
    </location>
</feature>
<reference evidence="2" key="1">
    <citation type="submission" date="2021-09" db="EMBL/GenBank/DDBJ databases">
        <authorList>
            <consortium name="AG Swart"/>
            <person name="Singh M."/>
            <person name="Singh A."/>
            <person name="Seah K."/>
            <person name="Emmerich C."/>
        </authorList>
    </citation>
    <scope>NUCLEOTIDE SEQUENCE</scope>
    <source>
        <strain evidence="2">ATCC30299</strain>
    </source>
</reference>
<keyword evidence="3" id="KW-1185">Reference proteome</keyword>
<gene>
    <name evidence="2" type="ORF">BSTOLATCC_MIC57070</name>
</gene>
<dbReference type="Proteomes" id="UP001162131">
    <property type="component" value="Unassembled WGS sequence"/>
</dbReference>